<evidence type="ECO:0000313" key="2">
    <source>
        <dbReference type="Proteomes" id="UP000289857"/>
    </source>
</evidence>
<dbReference type="OrthoDB" id="980645at2"/>
<evidence type="ECO:0000313" key="1">
    <source>
        <dbReference type="EMBL" id="RXR22316.1"/>
    </source>
</evidence>
<proteinExistence type="predicted"/>
<keyword evidence="2" id="KW-1185">Reference proteome</keyword>
<dbReference type="EMBL" id="SBKN01000005">
    <property type="protein sequence ID" value="RXR22316.1"/>
    <property type="molecule type" value="Genomic_DNA"/>
</dbReference>
<organism evidence="1 2">
    <name type="scientific">Flavobacterium stagni</name>
    <dbReference type="NCBI Taxonomy" id="2506421"/>
    <lineage>
        <taxon>Bacteria</taxon>
        <taxon>Pseudomonadati</taxon>
        <taxon>Bacteroidota</taxon>
        <taxon>Flavobacteriia</taxon>
        <taxon>Flavobacteriales</taxon>
        <taxon>Flavobacteriaceae</taxon>
        <taxon>Flavobacterium</taxon>
    </lineage>
</organism>
<dbReference type="AlphaFoldDB" id="A0A4Q1K965"/>
<name>A0A4Q1K965_9FLAO</name>
<dbReference type="Proteomes" id="UP000289857">
    <property type="component" value="Unassembled WGS sequence"/>
</dbReference>
<gene>
    <name evidence="1" type="ORF">EQG61_09010</name>
</gene>
<sequence length="115" mass="13427">MVFLFVFKPVFPVVEYLLNYDYIAKVLCENKAKPELKCNGKCHLMKQLAKASETEKSEQKDKKSNVKVEWEIPFVLTEVESVRIPIEPLYYIPIPSYSNQYSYTLNTAFFHPPTV</sequence>
<accession>A0A4Q1K965</accession>
<protein>
    <submittedName>
        <fullName evidence="1">Uncharacterized protein</fullName>
    </submittedName>
</protein>
<comment type="caution">
    <text evidence="1">The sequence shown here is derived from an EMBL/GenBank/DDBJ whole genome shotgun (WGS) entry which is preliminary data.</text>
</comment>
<reference evidence="2" key="1">
    <citation type="submission" date="2019-01" db="EMBL/GenBank/DDBJ databases">
        <title>Cytophagaceae bacterium strain CAR-16.</title>
        <authorList>
            <person name="Chen W.-M."/>
        </authorList>
    </citation>
    <scope>NUCLEOTIDE SEQUENCE [LARGE SCALE GENOMIC DNA]</scope>
    <source>
        <strain evidence="2">WWJ-16</strain>
    </source>
</reference>